<dbReference type="SUPFAM" id="SSF53328">
    <property type="entry name" value="Formyltransferase"/>
    <property type="match status" value="1"/>
</dbReference>
<dbReference type="InterPro" id="IPR011034">
    <property type="entry name" value="Formyl_transferase-like_C_sf"/>
</dbReference>
<evidence type="ECO:0000259" key="7">
    <source>
        <dbReference type="Pfam" id="PF02911"/>
    </source>
</evidence>
<dbReference type="PROSITE" id="PS00373">
    <property type="entry name" value="GART"/>
    <property type="match status" value="1"/>
</dbReference>
<keyword evidence="3 5" id="KW-0808">Transferase</keyword>
<name>A0A433X274_9HYPH</name>
<dbReference type="Gene3D" id="3.40.50.12230">
    <property type="match status" value="1"/>
</dbReference>
<dbReference type="RefSeq" id="WP_127189925.1">
    <property type="nucleotide sequence ID" value="NZ_RZNJ01000009.1"/>
</dbReference>
<evidence type="ECO:0000313" key="8">
    <source>
        <dbReference type="EMBL" id="RUT28213.1"/>
    </source>
</evidence>
<accession>A0A433X274</accession>
<dbReference type="InterPro" id="IPR002376">
    <property type="entry name" value="Formyl_transf_N"/>
</dbReference>
<feature type="binding site" evidence="5">
    <location>
        <begin position="109"/>
        <end position="112"/>
    </location>
    <ligand>
        <name>(6S)-5,6,7,8-tetrahydrofolate</name>
        <dbReference type="ChEBI" id="CHEBI:57453"/>
    </ligand>
</feature>
<dbReference type="PANTHER" id="PTHR11138">
    <property type="entry name" value="METHIONYL-TRNA FORMYLTRANSFERASE"/>
    <property type="match status" value="1"/>
</dbReference>
<dbReference type="CDD" id="cd08646">
    <property type="entry name" value="FMT_core_Met-tRNA-FMT_N"/>
    <property type="match status" value="1"/>
</dbReference>
<evidence type="ECO:0000259" key="6">
    <source>
        <dbReference type="Pfam" id="PF00551"/>
    </source>
</evidence>
<gene>
    <name evidence="5" type="primary">fmt</name>
    <name evidence="8" type="ORF">EMQ25_17605</name>
</gene>
<dbReference type="HAMAP" id="MF_00182">
    <property type="entry name" value="Formyl_trans"/>
    <property type="match status" value="1"/>
</dbReference>
<feature type="domain" description="Formyl transferase C-terminal" evidence="7">
    <location>
        <begin position="203"/>
        <end position="298"/>
    </location>
</feature>
<reference evidence="8 9" key="1">
    <citation type="journal article" date="2016" name="Int. J. Syst. Evol. Microbiol.">
        <title>Arsenicitalea aurantiaca gen. nov., sp. nov., a new member of the family Hyphomicrobiaceae, isolated from high-arsenic sediment.</title>
        <authorList>
            <person name="Mu Y."/>
            <person name="Zhou L."/>
            <person name="Zeng X.C."/>
            <person name="Liu L."/>
            <person name="Pan Y."/>
            <person name="Chen X."/>
            <person name="Wang J."/>
            <person name="Li S."/>
            <person name="Li W.J."/>
            <person name="Wang Y."/>
        </authorList>
    </citation>
    <scope>NUCLEOTIDE SEQUENCE [LARGE SCALE GENOMIC DNA]</scope>
    <source>
        <strain evidence="8 9">42-50</strain>
    </source>
</reference>
<dbReference type="InterPro" id="IPR001555">
    <property type="entry name" value="GART_AS"/>
</dbReference>
<evidence type="ECO:0000256" key="5">
    <source>
        <dbReference type="HAMAP-Rule" id="MF_00182"/>
    </source>
</evidence>
<protein>
    <recommendedName>
        <fullName evidence="2 5">Methionyl-tRNA formyltransferase</fullName>
        <ecNumber evidence="2 5">2.1.2.9</ecNumber>
    </recommendedName>
</protein>
<comment type="caution">
    <text evidence="8">The sequence shown here is derived from an EMBL/GenBank/DDBJ whole genome shotgun (WGS) entry which is preliminary data.</text>
</comment>
<keyword evidence="4 5" id="KW-0648">Protein biosynthesis</keyword>
<dbReference type="NCBIfam" id="TIGR00460">
    <property type="entry name" value="fmt"/>
    <property type="match status" value="1"/>
</dbReference>
<dbReference type="GO" id="GO:0004479">
    <property type="term" value="F:methionyl-tRNA formyltransferase activity"/>
    <property type="evidence" value="ECO:0007669"/>
    <property type="project" value="UniProtKB-UniRule"/>
</dbReference>
<keyword evidence="9" id="KW-1185">Reference proteome</keyword>
<dbReference type="Pfam" id="PF02911">
    <property type="entry name" value="Formyl_trans_C"/>
    <property type="match status" value="1"/>
</dbReference>
<dbReference type="Pfam" id="PF00551">
    <property type="entry name" value="Formyl_trans_N"/>
    <property type="match status" value="1"/>
</dbReference>
<dbReference type="AlphaFoldDB" id="A0A433X274"/>
<dbReference type="SUPFAM" id="SSF50486">
    <property type="entry name" value="FMT C-terminal domain-like"/>
    <property type="match status" value="1"/>
</dbReference>
<dbReference type="OrthoDB" id="9802815at2"/>
<dbReference type="CDD" id="cd08704">
    <property type="entry name" value="Met_tRNA_FMT_C"/>
    <property type="match status" value="1"/>
</dbReference>
<evidence type="ECO:0000256" key="2">
    <source>
        <dbReference type="ARBA" id="ARBA00012261"/>
    </source>
</evidence>
<dbReference type="InterPro" id="IPR005793">
    <property type="entry name" value="Formyl_trans_C"/>
</dbReference>
<proteinExistence type="inferred from homology"/>
<comment type="function">
    <text evidence="5">Attaches a formyl group to the free amino group of methionyl-tRNA(fMet). The formyl group appears to play a dual role in the initiator identity of N-formylmethionyl-tRNA by promoting its recognition by IF2 and preventing the misappropriation of this tRNA by the elongation apparatus.</text>
</comment>
<dbReference type="InterPro" id="IPR036477">
    <property type="entry name" value="Formyl_transf_N_sf"/>
</dbReference>
<sequence>MRIVFMGTPEFSVPTLTEIVSAGHEVVAVYTQPPRPAGRGQAERKSPVHLAAEGFGIPVLSPKSLRGPDEQAVFALHDADLAVVVAYGLLLPKAVLEAPRLGCLNLHGSLLPRWRGAAPIQRAIMAGDARTGVMVMKMDEGLDTGPVALAEEMPIGPEMTAGELHDQMMRVGADLMGRALAALERGSLDFSPQPVEGVTYARKIDKAEARIDWTGDANAIHNQIRGLSPFPGAWFEAEAGGQRFRIKLLRSRPVVGTGAPGTLLGDGLTIACSTGAIRVVTLQREGKAAMDAETFLRGTSLDRIVLA</sequence>
<dbReference type="PANTHER" id="PTHR11138:SF5">
    <property type="entry name" value="METHIONYL-TRNA FORMYLTRANSFERASE, MITOCHONDRIAL"/>
    <property type="match status" value="1"/>
</dbReference>
<evidence type="ECO:0000256" key="4">
    <source>
        <dbReference type="ARBA" id="ARBA00022917"/>
    </source>
</evidence>
<dbReference type="InterPro" id="IPR041711">
    <property type="entry name" value="Met-tRNA-FMT_N"/>
</dbReference>
<evidence type="ECO:0000256" key="1">
    <source>
        <dbReference type="ARBA" id="ARBA00010699"/>
    </source>
</evidence>
<dbReference type="InterPro" id="IPR044135">
    <property type="entry name" value="Met-tRNA-FMT_C"/>
</dbReference>
<comment type="catalytic activity">
    <reaction evidence="5">
        <text>L-methionyl-tRNA(fMet) + (6R)-10-formyltetrahydrofolate = N-formyl-L-methionyl-tRNA(fMet) + (6S)-5,6,7,8-tetrahydrofolate + H(+)</text>
        <dbReference type="Rhea" id="RHEA:24380"/>
        <dbReference type="Rhea" id="RHEA-COMP:9952"/>
        <dbReference type="Rhea" id="RHEA-COMP:9953"/>
        <dbReference type="ChEBI" id="CHEBI:15378"/>
        <dbReference type="ChEBI" id="CHEBI:57453"/>
        <dbReference type="ChEBI" id="CHEBI:78530"/>
        <dbReference type="ChEBI" id="CHEBI:78844"/>
        <dbReference type="ChEBI" id="CHEBI:195366"/>
        <dbReference type="EC" id="2.1.2.9"/>
    </reaction>
</comment>
<comment type="similarity">
    <text evidence="1 5">Belongs to the Fmt family.</text>
</comment>
<organism evidence="8 9">
    <name type="scientific">Arsenicitalea aurantiaca</name>
    <dbReference type="NCBI Taxonomy" id="1783274"/>
    <lineage>
        <taxon>Bacteria</taxon>
        <taxon>Pseudomonadati</taxon>
        <taxon>Pseudomonadota</taxon>
        <taxon>Alphaproteobacteria</taxon>
        <taxon>Hyphomicrobiales</taxon>
        <taxon>Devosiaceae</taxon>
        <taxon>Arsenicitalea</taxon>
    </lineage>
</organism>
<feature type="domain" description="Formyl transferase N-terminal" evidence="6">
    <location>
        <begin position="1"/>
        <end position="179"/>
    </location>
</feature>
<evidence type="ECO:0000313" key="9">
    <source>
        <dbReference type="Proteomes" id="UP000281547"/>
    </source>
</evidence>
<dbReference type="InterPro" id="IPR005794">
    <property type="entry name" value="Fmt"/>
</dbReference>
<dbReference type="Proteomes" id="UP000281547">
    <property type="component" value="Unassembled WGS sequence"/>
</dbReference>
<dbReference type="GO" id="GO:0005829">
    <property type="term" value="C:cytosol"/>
    <property type="evidence" value="ECO:0007669"/>
    <property type="project" value="TreeGrafter"/>
</dbReference>
<dbReference type="EC" id="2.1.2.9" evidence="2 5"/>
<dbReference type="EMBL" id="RZNJ01000009">
    <property type="protein sequence ID" value="RUT28213.1"/>
    <property type="molecule type" value="Genomic_DNA"/>
</dbReference>
<evidence type="ECO:0000256" key="3">
    <source>
        <dbReference type="ARBA" id="ARBA00022679"/>
    </source>
</evidence>